<evidence type="ECO:0000313" key="2">
    <source>
        <dbReference type="Proteomes" id="UP000784294"/>
    </source>
</evidence>
<comment type="caution">
    <text evidence="1">The sequence shown here is derived from an EMBL/GenBank/DDBJ whole genome shotgun (WGS) entry which is preliminary data.</text>
</comment>
<reference evidence="1" key="1">
    <citation type="submission" date="2018-11" db="EMBL/GenBank/DDBJ databases">
        <authorList>
            <consortium name="Pathogen Informatics"/>
        </authorList>
    </citation>
    <scope>NUCLEOTIDE SEQUENCE</scope>
</reference>
<name>A0A3S5CCQ7_9PLAT</name>
<gene>
    <name evidence="1" type="ORF">PXEA_LOCUS3640</name>
</gene>
<sequence length="339" mass="36387">MTTKRLGKYQVTGPKLEIMNTIAKDKGLGTFHMVLTLQPNYGNKGLDKEWPSLFALITHLTVLPEMLPCPLRLQPICSAANPGYQKTELPKNPGNLATCSFGPNQSASAISDSLPTCINMDSPICPAEPVVRTGQRSASLHSSGAGLFFEDRAITTVSVAPPVSPQHRQSAAELPSRPVAPRCALRADVLISNVPACAHSSIRGHQTILQTQPKQQPLPPQPQSTVFASGVRNINGIFYGVPSSGFPYKIRPLAPETVPTASEPDNKSDRSAEPLISEKCNASSIRQVPHEARAPIPRRSISAECRAGTDLVDSELKPVYDGGFQFNSGQITGRQLGLN</sequence>
<dbReference type="EMBL" id="CAAALY010008320">
    <property type="protein sequence ID" value="VEL10200.1"/>
    <property type="molecule type" value="Genomic_DNA"/>
</dbReference>
<protein>
    <submittedName>
        <fullName evidence="1">Uncharacterized protein</fullName>
    </submittedName>
</protein>
<evidence type="ECO:0000313" key="1">
    <source>
        <dbReference type="EMBL" id="VEL10200.1"/>
    </source>
</evidence>
<dbReference type="AlphaFoldDB" id="A0A3S5CCQ7"/>
<dbReference type="OrthoDB" id="10013007at2759"/>
<organism evidence="1 2">
    <name type="scientific">Protopolystoma xenopodis</name>
    <dbReference type="NCBI Taxonomy" id="117903"/>
    <lineage>
        <taxon>Eukaryota</taxon>
        <taxon>Metazoa</taxon>
        <taxon>Spiralia</taxon>
        <taxon>Lophotrochozoa</taxon>
        <taxon>Platyhelminthes</taxon>
        <taxon>Monogenea</taxon>
        <taxon>Polyopisthocotylea</taxon>
        <taxon>Polystomatidea</taxon>
        <taxon>Polystomatidae</taxon>
        <taxon>Protopolystoma</taxon>
    </lineage>
</organism>
<keyword evidence="2" id="KW-1185">Reference proteome</keyword>
<dbReference type="Proteomes" id="UP000784294">
    <property type="component" value="Unassembled WGS sequence"/>
</dbReference>
<accession>A0A3S5CCQ7</accession>
<proteinExistence type="predicted"/>